<dbReference type="Proteomes" id="UP001489509">
    <property type="component" value="Unassembled WGS sequence"/>
</dbReference>
<proteinExistence type="inferred from homology"/>
<dbReference type="InterPro" id="IPR011856">
    <property type="entry name" value="tRNA_endonuc-like_dom_sf"/>
</dbReference>
<dbReference type="NCBIfam" id="NF009150">
    <property type="entry name" value="PRK12497.1-3"/>
    <property type="match status" value="1"/>
</dbReference>
<dbReference type="Pfam" id="PF02021">
    <property type="entry name" value="UPF0102"/>
    <property type="match status" value="1"/>
</dbReference>
<keyword evidence="4" id="KW-1185">Reference proteome</keyword>
<reference evidence="3 4" key="1">
    <citation type="submission" date="2024-03" db="EMBL/GenBank/DDBJ databases">
        <title>Human intestinal bacterial collection.</title>
        <authorList>
            <person name="Pauvert C."/>
            <person name="Hitch T.C.A."/>
            <person name="Clavel T."/>
        </authorList>
    </citation>
    <scope>NUCLEOTIDE SEQUENCE [LARGE SCALE GENOMIC DNA]</scope>
    <source>
        <strain evidence="3 4">CLA-JM-H44</strain>
    </source>
</reference>
<dbReference type="RefSeq" id="WP_349217500.1">
    <property type="nucleotide sequence ID" value="NZ_JBBMFD010000001.1"/>
</dbReference>
<accession>A0ABV1DW03</accession>
<evidence type="ECO:0000256" key="2">
    <source>
        <dbReference type="HAMAP-Rule" id="MF_00048"/>
    </source>
</evidence>
<evidence type="ECO:0000313" key="3">
    <source>
        <dbReference type="EMBL" id="MEQ2439250.1"/>
    </source>
</evidence>
<dbReference type="Gene3D" id="3.40.1350.10">
    <property type="match status" value="1"/>
</dbReference>
<sequence>MTALETGRLGEDYAAGWLQGRGYCLRGRNYHSRYGEIDLIAQKDQVLAFVEVKTRNKDAIAAPCEWVTPAKRRRLIKTALLYLQENPSRLQPRFDVVEIITENRNEFAVFSIHHIENAFWLEGAV</sequence>
<dbReference type="PANTHER" id="PTHR34039">
    <property type="entry name" value="UPF0102 PROTEIN YRAN"/>
    <property type="match status" value="1"/>
</dbReference>
<gene>
    <name evidence="3" type="ORF">WMO26_00235</name>
</gene>
<evidence type="ECO:0000256" key="1">
    <source>
        <dbReference type="ARBA" id="ARBA00006738"/>
    </source>
</evidence>
<organism evidence="3 4">
    <name type="scientific">Solibaculum intestinale</name>
    <dbReference type="NCBI Taxonomy" id="3133165"/>
    <lineage>
        <taxon>Bacteria</taxon>
        <taxon>Bacillati</taxon>
        <taxon>Bacillota</taxon>
        <taxon>Clostridia</taxon>
        <taxon>Eubacteriales</taxon>
        <taxon>Oscillospiraceae</taxon>
        <taxon>Solibaculum</taxon>
    </lineage>
</organism>
<name>A0ABV1DW03_9FIRM</name>
<dbReference type="SUPFAM" id="SSF52980">
    <property type="entry name" value="Restriction endonuclease-like"/>
    <property type="match status" value="1"/>
</dbReference>
<comment type="caution">
    <text evidence="3">The sequence shown here is derived from an EMBL/GenBank/DDBJ whole genome shotgun (WGS) entry which is preliminary data.</text>
</comment>
<dbReference type="CDD" id="cd20736">
    <property type="entry name" value="PoNe_Nuclease"/>
    <property type="match status" value="1"/>
</dbReference>
<protein>
    <recommendedName>
        <fullName evidence="2">UPF0102 protein WMO26_00235</fullName>
    </recommendedName>
</protein>
<dbReference type="InterPro" id="IPR011335">
    <property type="entry name" value="Restrct_endonuc-II-like"/>
</dbReference>
<dbReference type="HAMAP" id="MF_00048">
    <property type="entry name" value="UPF0102"/>
    <property type="match status" value="1"/>
</dbReference>
<dbReference type="PANTHER" id="PTHR34039:SF1">
    <property type="entry name" value="UPF0102 PROTEIN YRAN"/>
    <property type="match status" value="1"/>
</dbReference>
<comment type="similarity">
    <text evidence="1 2">Belongs to the UPF0102 family.</text>
</comment>
<dbReference type="InterPro" id="IPR003509">
    <property type="entry name" value="UPF0102_YraN-like"/>
</dbReference>
<dbReference type="EMBL" id="JBBMFD010000001">
    <property type="protein sequence ID" value="MEQ2439250.1"/>
    <property type="molecule type" value="Genomic_DNA"/>
</dbReference>
<evidence type="ECO:0000313" key="4">
    <source>
        <dbReference type="Proteomes" id="UP001489509"/>
    </source>
</evidence>